<evidence type="ECO:0000313" key="5">
    <source>
        <dbReference type="Proteomes" id="UP001206925"/>
    </source>
</evidence>
<proteinExistence type="inferred from homology"/>
<dbReference type="Gene3D" id="3.40.50.1820">
    <property type="entry name" value="alpha/beta hydrolase"/>
    <property type="match status" value="1"/>
</dbReference>
<dbReference type="SUPFAM" id="SSF53474">
    <property type="entry name" value="alpha/beta-Hydrolases"/>
    <property type="match status" value="1"/>
</dbReference>
<sequence length="244" mass="27517">ASFADLVNDTASILDSLAISKAFVIAKDFGGWIAYALALLHPEKVAGIITANVLFMPPGAFTEHIVLPEGFYVSRWQQPGRAEADFGRFDVKTVVRNIYIMFCQSEMPIAGETEEIMDLVKPLTPLPPWMTEDDIATYGTLYEKNGFQTALQVPYRTMHTVGSEVEDPKIEVPTLVIMGEKDYGMKVPGMEEYVRSGVMKKYVPNSETVYVPNGCHFLHEQFPHHVNQLILHFLNRNRRHLTLV</sequence>
<feature type="non-terminal residue" evidence="4">
    <location>
        <position position="1"/>
    </location>
</feature>
<dbReference type="AlphaFoldDB" id="A0AAD5GLM5"/>
<dbReference type="InterPro" id="IPR000639">
    <property type="entry name" value="Epox_hydrolase-like"/>
</dbReference>
<dbReference type="PANTHER" id="PTHR43329">
    <property type="entry name" value="EPOXIDE HYDROLASE"/>
    <property type="match status" value="1"/>
</dbReference>
<dbReference type="InterPro" id="IPR029058">
    <property type="entry name" value="AB_hydrolase_fold"/>
</dbReference>
<comment type="caution">
    <text evidence="4">The sequence shown here is derived from an EMBL/GenBank/DDBJ whole genome shotgun (WGS) entry which is preliminary data.</text>
</comment>
<dbReference type="GO" id="GO:0016787">
    <property type="term" value="F:hydrolase activity"/>
    <property type="evidence" value="ECO:0007669"/>
    <property type="project" value="UniProtKB-KW"/>
</dbReference>
<name>A0AAD5GLM5_AMBAR</name>
<dbReference type="EMBL" id="JAMZMK010006737">
    <property type="protein sequence ID" value="KAI7747552.1"/>
    <property type="molecule type" value="Genomic_DNA"/>
</dbReference>
<comment type="similarity">
    <text evidence="2">Belongs to the AB hydrolase superfamily. Epoxide hydrolase family.</text>
</comment>
<evidence type="ECO:0000313" key="4">
    <source>
        <dbReference type="EMBL" id="KAI7747552.1"/>
    </source>
</evidence>
<evidence type="ECO:0000256" key="1">
    <source>
        <dbReference type="ARBA" id="ARBA00022801"/>
    </source>
</evidence>
<keyword evidence="1" id="KW-0378">Hydrolase</keyword>
<protein>
    <recommendedName>
        <fullName evidence="3">AB hydrolase-1 domain-containing protein</fullName>
    </recommendedName>
</protein>
<dbReference type="PRINTS" id="PR00412">
    <property type="entry name" value="EPOXHYDRLASE"/>
</dbReference>
<dbReference type="Proteomes" id="UP001206925">
    <property type="component" value="Unassembled WGS sequence"/>
</dbReference>
<keyword evidence="5" id="KW-1185">Reference proteome</keyword>
<dbReference type="InterPro" id="IPR000073">
    <property type="entry name" value="AB_hydrolase_1"/>
</dbReference>
<evidence type="ECO:0000259" key="3">
    <source>
        <dbReference type="Pfam" id="PF00561"/>
    </source>
</evidence>
<feature type="domain" description="AB hydrolase-1" evidence="3">
    <location>
        <begin position="3"/>
        <end position="221"/>
    </location>
</feature>
<dbReference type="Pfam" id="PF00561">
    <property type="entry name" value="Abhydrolase_1"/>
    <property type="match status" value="1"/>
</dbReference>
<reference evidence="4" key="1">
    <citation type="submission" date="2022-06" db="EMBL/GenBank/DDBJ databases">
        <title>Uncovering the hologenomic basis of an extraordinary plant invasion.</title>
        <authorList>
            <person name="Bieker V.C."/>
            <person name="Martin M.D."/>
            <person name="Gilbert T."/>
            <person name="Hodgins K."/>
            <person name="Battlay P."/>
            <person name="Petersen B."/>
            <person name="Wilson J."/>
        </authorList>
    </citation>
    <scope>NUCLEOTIDE SEQUENCE</scope>
    <source>
        <strain evidence="4">AA19_3_7</strain>
        <tissue evidence="4">Leaf</tissue>
    </source>
</reference>
<accession>A0AAD5GLM5</accession>
<gene>
    <name evidence="4" type="ORF">M8C21_009351</name>
</gene>
<organism evidence="4 5">
    <name type="scientific">Ambrosia artemisiifolia</name>
    <name type="common">Common ragweed</name>
    <dbReference type="NCBI Taxonomy" id="4212"/>
    <lineage>
        <taxon>Eukaryota</taxon>
        <taxon>Viridiplantae</taxon>
        <taxon>Streptophyta</taxon>
        <taxon>Embryophyta</taxon>
        <taxon>Tracheophyta</taxon>
        <taxon>Spermatophyta</taxon>
        <taxon>Magnoliopsida</taxon>
        <taxon>eudicotyledons</taxon>
        <taxon>Gunneridae</taxon>
        <taxon>Pentapetalae</taxon>
        <taxon>asterids</taxon>
        <taxon>campanulids</taxon>
        <taxon>Asterales</taxon>
        <taxon>Asteraceae</taxon>
        <taxon>Asteroideae</taxon>
        <taxon>Heliantheae alliance</taxon>
        <taxon>Heliantheae</taxon>
        <taxon>Ambrosia</taxon>
    </lineage>
</organism>
<evidence type="ECO:0000256" key="2">
    <source>
        <dbReference type="ARBA" id="ARBA00038334"/>
    </source>
</evidence>